<feature type="domain" description="DUF4097" evidence="3">
    <location>
        <begin position="111"/>
        <end position="326"/>
    </location>
</feature>
<evidence type="ECO:0000259" key="3">
    <source>
        <dbReference type="Pfam" id="PF13349"/>
    </source>
</evidence>
<name>A0A2N6VLF4_9MICO</name>
<dbReference type="EMBL" id="PNHK01000003">
    <property type="protein sequence ID" value="PMD04944.1"/>
    <property type="molecule type" value="Genomic_DNA"/>
</dbReference>
<evidence type="ECO:0000256" key="2">
    <source>
        <dbReference type="SAM" id="Phobius"/>
    </source>
</evidence>
<dbReference type="RefSeq" id="WP_102238886.1">
    <property type="nucleotide sequence ID" value="NZ_PNHK01000003.1"/>
</dbReference>
<feature type="region of interest" description="Disordered" evidence="1">
    <location>
        <begin position="1"/>
        <end position="59"/>
    </location>
</feature>
<dbReference type="AlphaFoldDB" id="A0A2N6VLF4"/>
<evidence type="ECO:0000256" key="1">
    <source>
        <dbReference type="SAM" id="MobiDB-lite"/>
    </source>
</evidence>
<gene>
    <name evidence="4" type="ORF">CJ199_07520</name>
</gene>
<evidence type="ECO:0000313" key="4">
    <source>
        <dbReference type="EMBL" id="PMD04944.1"/>
    </source>
</evidence>
<dbReference type="Proteomes" id="UP000235598">
    <property type="component" value="Unassembled WGS sequence"/>
</dbReference>
<comment type="caution">
    <text evidence="4">The sequence shown here is derived from an EMBL/GenBank/DDBJ whole genome shotgun (WGS) entry which is preliminary data.</text>
</comment>
<evidence type="ECO:0000313" key="5">
    <source>
        <dbReference type="Proteomes" id="UP000235598"/>
    </source>
</evidence>
<dbReference type="InterPro" id="IPR025164">
    <property type="entry name" value="Toastrack_DUF4097"/>
</dbReference>
<keyword evidence="2" id="KW-1133">Transmembrane helix</keyword>
<dbReference type="OrthoDB" id="9818379at2"/>
<keyword evidence="2" id="KW-0472">Membrane</keyword>
<protein>
    <recommendedName>
        <fullName evidence="3">DUF4097 domain-containing protein</fullName>
    </recommendedName>
</protein>
<sequence>MTMPTDYSGNPVPGGHIPGDQQAGNPAPGGQNAYPQPPRAGGHPQQPKPKKYTKPAPPLSSTGRILWRVAVAAVVCLAIAVPASFGAAAAVQLLKVEVVEKNIPFNPATDTLELNGENVYVKVVPTKGDGFIKYKAVGSGEPPKVETRTSDSADQVNVTHEPGNWTAARNTTVTIGVPEGKARNIQADWKSGDVSIDEGTYQDVKVTSDRGVVHFEAKAKNVELSTRSGMISAAGEAESFTGRARTGSVTVDEMKVTGAVALEATSGAVTYEMHEDTQPSSIRAEAKTGAVDIEVQDPKDVPDGRPYAVEAQTQTGSKTVNVDSNDSDPNAIPVKASTNTGAITIDYTN</sequence>
<organism evidence="4 5">
    <name type="scientific">Brevibacterium paucivorans</name>
    <dbReference type="NCBI Taxonomy" id="170994"/>
    <lineage>
        <taxon>Bacteria</taxon>
        <taxon>Bacillati</taxon>
        <taxon>Actinomycetota</taxon>
        <taxon>Actinomycetes</taxon>
        <taxon>Micrococcales</taxon>
        <taxon>Brevibacteriaceae</taxon>
        <taxon>Brevibacterium</taxon>
    </lineage>
</organism>
<keyword evidence="2" id="KW-0812">Transmembrane</keyword>
<feature type="transmembrane region" description="Helical" evidence="2">
    <location>
        <begin position="65"/>
        <end position="91"/>
    </location>
</feature>
<proteinExistence type="predicted"/>
<dbReference type="Pfam" id="PF13349">
    <property type="entry name" value="DUF4097"/>
    <property type="match status" value="1"/>
</dbReference>
<reference evidence="4 5" key="1">
    <citation type="submission" date="2017-09" db="EMBL/GenBank/DDBJ databases">
        <title>Bacterial strain isolated from the female urinary microbiota.</title>
        <authorList>
            <person name="Thomas-White K."/>
            <person name="Kumar N."/>
            <person name="Forster S."/>
            <person name="Putonti C."/>
            <person name="Lawley T."/>
            <person name="Wolfe A.J."/>
        </authorList>
    </citation>
    <scope>NUCLEOTIDE SEQUENCE [LARGE SCALE GENOMIC DNA]</scope>
    <source>
        <strain evidence="4 5">UMB1301</strain>
    </source>
</reference>
<accession>A0A2N6VLF4</accession>